<dbReference type="AlphaFoldDB" id="A0A392V6H5"/>
<dbReference type="EMBL" id="LXQA011077879">
    <property type="protein sequence ID" value="MCI83896.1"/>
    <property type="molecule type" value="Genomic_DNA"/>
</dbReference>
<evidence type="ECO:0000313" key="2">
    <source>
        <dbReference type="Proteomes" id="UP000265520"/>
    </source>
</evidence>
<comment type="caution">
    <text evidence="1">The sequence shown here is derived from an EMBL/GenBank/DDBJ whole genome shotgun (WGS) entry which is preliminary data.</text>
</comment>
<protein>
    <submittedName>
        <fullName evidence="1">Uncharacterized protein</fullName>
    </submittedName>
</protein>
<organism evidence="1 2">
    <name type="scientific">Trifolium medium</name>
    <dbReference type="NCBI Taxonomy" id="97028"/>
    <lineage>
        <taxon>Eukaryota</taxon>
        <taxon>Viridiplantae</taxon>
        <taxon>Streptophyta</taxon>
        <taxon>Embryophyta</taxon>
        <taxon>Tracheophyta</taxon>
        <taxon>Spermatophyta</taxon>
        <taxon>Magnoliopsida</taxon>
        <taxon>eudicotyledons</taxon>
        <taxon>Gunneridae</taxon>
        <taxon>Pentapetalae</taxon>
        <taxon>rosids</taxon>
        <taxon>fabids</taxon>
        <taxon>Fabales</taxon>
        <taxon>Fabaceae</taxon>
        <taxon>Papilionoideae</taxon>
        <taxon>50 kb inversion clade</taxon>
        <taxon>NPAAA clade</taxon>
        <taxon>Hologalegina</taxon>
        <taxon>IRL clade</taxon>
        <taxon>Trifolieae</taxon>
        <taxon>Trifolium</taxon>
    </lineage>
</organism>
<reference evidence="1 2" key="1">
    <citation type="journal article" date="2018" name="Front. Plant Sci.">
        <title>Red Clover (Trifolium pratense) and Zigzag Clover (T. medium) - A Picture of Genomic Similarities and Differences.</title>
        <authorList>
            <person name="Dluhosova J."/>
            <person name="Istvanek J."/>
            <person name="Nedelnik J."/>
            <person name="Repkova J."/>
        </authorList>
    </citation>
    <scope>NUCLEOTIDE SEQUENCE [LARGE SCALE GENOMIC DNA]</scope>
    <source>
        <strain evidence="2">cv. 10/8</strain>
        <tissue evidence="1">Leaf</tissue>
    </source>
</reference>
<accession>A0A392V6H5</accession>
<evidence type="ECO:0000313" key="1">
    <source>
        <dbReference type="EMBL" id="MCI83896.1"/>
    </source>
</evidence>
<proteinExistence type="predicted"/>
<feature type="non-terminal residue" evidence="1">
    <location>
        <position position="54"/>
    </location>
</feature>
<name>A0A392V6H5_9FABA</name>
<dbReference type="Proteomes" id="UP000265520">
    <property type="component" value="Unassembled WGS sequence"/>
</dbReference>
<keyword evidence="2" id="KW-1185">Reference proteome</keyword>
<sequence>MHLRNARLQPAQRAINRSHLMQTLQQPRNAPSLLAQRATTRAKLLHFHHLAQRA</sequence>